<keyword evidence="4" id="KW-1185">Reference proteome</keyword>
<evidence type="ECO:0000313" key="3">
    <source>
        <dbReference type="EMBL" id="KEI73222.1"/>
    </source>
</evidence>
<evidence type="ECO:0000313" key="4">
    <source>
        <dbReference type="Proteomes" id="UP000027997"/>
    </source>
</evidence>
<reference evidence="3 4" key="1">
    <citation type="submission" date="2014-06" db="EMBL/GenBank/DDBJ databases">
        <title>Whole Genome Sequences of Three Symbiotic Endozoicomonas Bacteria.</title>
        <authorList>
            <person name="Neave M.J."/>
            <person name="Apprill A."/>
            <person name="Voolstra C.R."/>
        </authorList>
    </citation>
    <scope>NUCLEOTIDE SEQUENCE [LARGE SCALE GENOMIC DNA]</scope>
    <source>
        <strain evidence="3 4">DSM 22380</strain>
    </source>
</reference>
<keyword evidence="2" id="KW-0472">Membrane</keyword>
<name>A0A081KGE6_9GAMM</name>
<evidence type="ECO:0000256" key="2">
    <source>
        <dbReference type="SAM" id="Phobius"/>
    </source>
</evidence>
<sequence length="92" mass="10734">MYPLYLADQVAHLYKQINLALPLMKLKVAALFFPIVGFSYLRKEHHVWTSIFTELFISSSDLNKCKQFQSNGKKHGRLSREKLYGDKLKKTT</sequence>
<dbReference type="EMBL" id="JOJP01000001">
    <property type="protein sequence ID" value="KEI73222.1"/>
    <property type="molecule type" value="Genomic_DNA"/>
</dbReference>
<gene>
    <name evidence="3" type="ORF">GV64_23125</name>
</gene>
<dbReference type="Proteomes" id="UP000027997">
    <property type="component" value="Unassembled WGS sequence"/>
</dbReference>
<evidence type="ECO:0000256" key="1">
    <source>
        <dbReference type="SAM" id="MobiDB-lite"/>
    </source>
</evidence>
<feature type="transmembrane region" description="Helical" evidence="2">
    <location>
        <begin position="20"/>
        <end position="41"/>
    </location>
</feature>
<keyword evidence="2" id="KW-0812">Transmembrane</keyword>
<keyword evidence="2" id="KW-1133">Transmembrane helix</keyword>
<feature type="compositionally biased region" description="Basic and acidic residues" evidence="1">
    <location>
        <begin position="78"/>
        <end position="92"/>
    </location>
</feature>
<protein>
    <submittedName>
        <fullName evidence="3">Uncharacterized protein</fullName>
    </submittedName>
</protein>
<proteinExistence type="predicted"/>
<dbReference type="AlphaFoldDB" id="A0A081KGE6"/>
<accession>A0A081KGE6</accession>
<comment type="caution">
    <text evidence="3">The sequence shown here is derived from an EMBL/GenBank/DDBJ whole genome shotgun (WGS) entry which is preliminary data.</text>
</comment>
<feature type="region of interest" description="Disordered" evidence="1">
    <location>
        <begin position="69"/>
        <end position="92"/>
    </location>
</feature>
<organism evidence="3 4">
    <name type="scientific">Endozoicomonas elysicola</name>
    <dbReference type="NCBI Taxonomy" id="305900"/>
    <lineage>
        <taxon>Bacteria</taxon>
        <taxon>Pseudomonadati</taxon>
        <taxon>Pseudomonadota</taxon>
        <taxon>Gammaproteobacteria</taxon>
        <taxon>Oceanospirillales</taxon>
        <taxon>Endozoicomonadaceae</taxon>
        <taxon>Endozoicomonas</taxon>
    </lineage>
</organism>